<dbReference type="OrthoDB" id="5643761at2"/>
<name>A0A0W0TR86_LEGER</name>
<protein>
    <recommendedName>
        <fullName evidence="4">DUF1579 domain-containing protein</fullName>
    </recommendedName>
</protein>
<evidence type="ECO:0000313" key="2">
    <source>
        <dbReference type="EMBL" id="KTC98109.1"/>
    </source>
</evidence>
<keyword evidence="1" id="KW-0732">Signal</keyword>
<dbReference type="PATRIC" id="fig|448.7.peg.1217"/>
<comment type="caution">
    <text evidence="2">The sequence shown here is derived from an EMBL/GenBank/DDBJ whole genome shotgun (WGS) entry which is preliminary data.</text>
</comment>
<keyword evidence="3" id="KW-1185">Reference proteome</keyword>
<feature type="signal peptide" evidence="1">
    <location>
        <begin position="1"/>
        <end position="23"/>
    </location>
</feature>
<evidence type="ECO:0008006" key="4">
    <source>
        <dbReference type="Google" id="ProtNLM"/>
    </source>
</evidence>
<accession>A0A0W0TR86</accession>
<proteinExistence type="predicted"/>
<dbReference type="AlphaFoldDB" id="A0A0W0TR86"/>
<organism evidence="2 3">
    <name type="scientific">Legionella erythra</name>
    <dbReference type="NCBI Taxonomy" id="448"/>
    <lineage>
        <taxon>Bacteria</taxon>
        <taxon>Pseudomonadati</taxon>
        <taxon>Pseudomonadota</taxon>
        <taxon>Gammaproteobacteria</taxon>
        <taxon>Legionellales</taxon>
        <taxon>Legionellaceae</taxon>
        <taxon>Legionella</taxon>
    </lineage>
</organism>
<dbReference type="RefSeq" id="WP_058526315.1">
    <property type="nucleotide sequence ID" value="NZ_CAAAHY010000002.1"/>
</dbReference>
<evidence type="ECO:0000313" key="3">
    <source>
        <dbReference type="Proteomes" id="UP000054773"/>
    </source>
</evidence>
<dbReference type="Proteomes" id="UP000054773">
    <property type="component" value="Unassembled WGS sequence"/>
</dbReference>
<dbReference type="EMBL" id="LNYA01000023">
    <property type="protein sequence ID" value="KTC98109.1"/>
    <property type="molecule type" value="Genomic_DNA"/>
</dbReference>
<feature type="chain" id="PRO_5006913320" description="DUF1579 domain-containing protein" evidence="1">
    <location>
        <begin position="24"/>
        <end position="176"/>
    </location>
</feature>
<gene>
    <name evidence="2" type="ORF">Lery_1163</name>
</gene>
<reference evidence="2 3" key="1">
    <citation type="submission" date="2015-11" db="EMBL/GenBank/DDBJ databases">
        <title>Genomic analysis of 38 Legionella species identifies large and diverse effector repertoires.</title>
        <authorList>
            <person name="Burstein D."/>
            <person name="Amaro F."/>
            <person name="Zusman T."/>
            <person name="Lifshitz Z."/>
            <person name="Cohen O."/>
            <person name="Gilbert J.A."/>
            <person name="Pupko T."/>
            <person name="Shuman H.A."/>
            <person name="Segal G."/>
        </authorList>
    </citation>
    <scope>NUCLEOTIDE SEQUENCE [LARGE SCALE GENOMIC DNA]</scope>
    <source>
        <strain evidence="2 3">SE-32A-C8</strain>
    </source>
</reference>
<sequence length="176" mass="19530">MGKKSFTAMLIAGGLVICNPLFSATFFHKFIPAPVQKSLKSVQQVRDNEGDKHFADFAGTWVGQCENGDDKDTLVIANDDFGLTIDGLHFSTETLETHALSEQTATVFMHTVMEWQQNYSALLLKVVYVLRSPAFDFNMMGYEEGTLAVKDNQLSMTLTSQSPEGKEVVSCVYTKQ</sequence>
<evidence type="ECO:0000256" key="1">
    <source>
        <dbReference type="SAM" id="SignalP"/>
    </source>
</evidence>